<dbReference type="EMBL" id="BLAE01000074">
    <property type="protein sequence ID" value="GES15331.1"/>
    <property type="molecule type" value="Genomic_DNA"/>
</dbReference>
<evidence type="ECO:0000313" key="1">
    <source>
        <dbReference type="EMBL" id="GES15331.1"/>
    </source>
</evidence>
<accession>A0A5M3X6R7</accession>
<dbReference type="AlphaFoldDB" id="A0A5M3X6R7"/>
<evidence type="ECO:0008006" key="3">
    <source>
        <dbReference type="Google" id="ProtNLM"/>
    </source>
</evidence>
<reference evidence="1 2" key="1">
    <citation type="submission" date="2019-10" db="EMBL/GenBank/DDBJ databases">
        <title>Whole genome shotgun sequence of Acrocarpospora macrocephala NBRC 16266.</title>
        <authorList>
            <person name="Ichikawa N."/>
            <person name="Kimura A."/>
            <person name="Kitahashi Y."/>
            <person name="Komaki H."/>
            <person name="Oguchi A."/>
        </authorList>
    </citation>
    <scope>NUCLEOTIDE SEQUENCE [LARGE SCALE GENOMIC DNA]</scope>
    <source>
        <strain evidence="1 2">NBRC 16266</strain>
    </source>
</reference>
<name>A0A5M3X6R7_9ACTN</name>
<dbReference type="RefSeq" id="WP_218041662.1">
    <property type="nucleotide sequence ID" value="NZ_BAAAHL010000058.1"/>
</dbReference>
<protein>
    <recommendedName>
        <fullName evidence="3">Type II toxin-antitoxin system RelE/ParE family toxin</fullName>
    </recommendedName>
</protein>
<dbReference type="Proteomes" id="UP000331127">
    <property type="component" value="Unassembled WGS sequence"/>
</dbReference>
<comment type="caution">
    <text evidence="1">The sequence shown here is derived from an EMBL/GenBank/DDBJ whole genome shotgun (WGS) entry which is preliminary data.</text>
</comment>
<keyword evidence="2" id="KW-1185">Reference proteome</keyword>
<gene>
    <name evidence="1" type="ORF">Amac_089280</name>
</gene>
<sequence>MYVVEVLEEASAQLLEAPAEARHAFVALWDLLELHPWSGDSASREKPDANMRIHSFGERGEGMALYLILEDQRRVAVLQITWIG</sequence>
<evidence type="ECO:0000313" key="2">
    <source>
        <dbReference type="Proteomes" id="UP000331127"/>
    </source>
</evidence>
<proteinExistence type="predicted"/>
<organism evidence="1 2">
    <name type="scientific">Acrocarpospora macrocephala</name>
    <dbReference type="NCBI Taxonomy" id="150177"/>
    <lineage>
        <taxon>Bacteria</taxon>
        <taxon>Bacillati</taxon>
        <taxon>Actinomycetota</taxon>
        <taxon>Actinomycetes</taxon>
        <taxon>Streptosporangiales</taxon>
        <taxon>Streptosporangiaceae</taxon>
        <taxon>Acrocarpospora</taxon>
    </lineage>
</organism>